<feature type="domain" description="SH3" evidence="22">
    <location>
        <begin position="508"/>
        <end position="569"/>
    </location>
</feature>
<keyword evidence="5 19" id="KW-0728">SH3 domain</keyword>
<comment type="pathway">
    <text evidence="2 15">Protein modification; protein glycosylation.</text>
</comment>
<dbReference type="GO" id="GO:0032580">
    <property type="term" value="C:Golgi cisterna membrane"/>
    <property type="evidence" value="ECO:0007669"/>
    <property type="project" value="UniProtKB-SubCell"/>
</dbReference>
<comment type="similarity">
    <text evidence="15 20">Belongs to the glycosyltransferase 23 family.</text>
</comment>
<organism evidence="25">
    <name type="scientific">Thrips palmi</name>
    <name type="common">Melon thrips</name>
    <dbReference type="NCBI Taxonomy" id="161013"/>
    <lineage>
        <taxon>Eukaryota</taxon>
        <taxon>Metazoa</taxon>
        <taxon>Ecdysozoa</taxon>
        <taxon>Arthropoda</taxon>
        <taxon>Hexapoda</taxon>
        <taxon>Insecta</taxon>
        <taxon>Pterygota</taxon>
        <taxon>Neoptera</taxon>
        <taxon>Paraneoptera</taxon>
        <taxon>Thysanoptera</taxon>
        <taxon>Terebrantia</taxon>
        <taxon>Thripoidea</taxon>
        <taxon>Thripidae</taxon>
        <taxon>Thrips</taxon>
    </lineage>
</organism>
<feature type="region of interest" description="Important for donor substrate binding" evidence="16 20">
    <location>
        <begin position="370"/>
        <end position="371"/>
    </location>
</feature>
<keyword evidence="9" id="KW-0735">Signal-anchor</keyword>
<dbReference type="InterPro" id="IPR027350">
    <property type="entry name" value="GT23_dom"/>
</dbReference>
<evidence type="ECO:0000259" key="23">
    <source>
        <dbReference type="PROSITE" id="PS51659"/>
    </source>
</evidence>
<feature type="disulfide bond" evidence="18">
    <location>
        <begin position="471"/>
        <end position="478"/>
    </location>
</feature>
<comment type="function">
    <text evidence="15">Catalyzes the addition of fucose in alpha 1-6 linkage to the first GlcNAc residue, next to the peptide chains in N-glycans.</text>
</comment>
<dbReference type="PROSITE" id="PS51659">
    <property type="entry name" value="GT23"/>
    <property type="match status" value="1"/>
</dbReference>
<feature type="disulfide bond" evidence="18">
    <location>
        <begin position="225"/>
        <end position="229"/>
    </location>
</feature>
<evidence type="ECO:0000256" key="7">
    <source>
        <dbReference type="ARBA" id="ARBA00022679"/>
    </source>
</evidence>
<dbReference type="PIRSF" id="PIRSF000472">
    <property type="entry name" value="Alpha1_6FUT_euk"/>
    <property type="match status" value="1"/>
</dbReference>
<dbReference type="CDD" id="cd11300">
    <property type="entry name" value="Fut8_like"/>
    <property type="match status" value="1"/>
</dbReference>
<evidence type="ECO:0000256" key="11">
    <source>
        <dbReference type="ARBA" id="ARBA00023034"/>
    </source>
</evidence>
<feature type="disulfide bond" evidence="18">
    <location>
        <begin position="211"/>
        <end position="273"/>
    </location>
</feature>
<dbReference type="UniPathway" id="UPA00378"/>
<dbReference type="Pfam" id="PF19745">
    <property type="entry name" value="FUT8_N_cat"/>
    <property type="match status" value="1"/>
</dbReference>
<dbReference type="InterPro" id="IPR015827">
    <property type="entry name" value="Fut8"/>
</dbReference>
<proteinExistence type="inferred from homology"/>
<evidence type="ECO:0000256" key="20">
    <source>
        <dbReference type="PROSITE-ProRule" id="PRU00992"/>
    </source>
</evidence>
<feature type="domain" description="GT23" evidence="23">
    <location>
        <begin position="213"/>
        <end position="499"/>
    </location>
</feature>
<dbReference type="CTD" id="32122"/>
<dbReference type="Gene3D" id="1.10.287.1060">
    <property type="entry name" value="ESAT-6-like"/>
    <property type="match status" value="1"/>
</dbReference>
<keyword evidence="13 18" id="KW-1015">Disulfide bond</keyword>
<comment type="subcellular location">
    <subcellularLocation>
        <location evidence="1">Golgi apparatus</location>
        <location evidence="1">Golgi stack membrane</location>
        <topology evidence="1">Single-pass type II membrane protein</topology>
    </subcellularLocation>
</comment>
<dbReference type="PROSITE" id="PS50002">
    <property type="entry name" value="SH3"/>
    <property type="match status" value="1"/>
</dbReference>
<evidence type="ECO:0000256" key="3">
    <source>
        <dbReference type="ARBA" id="ARBA00012660"/>
    </source>
</evidence>
<dbReference type="InParanoid" id="A0A6P8YQ01"/>
<dbReference type="GO" id="GO:0006487">
    <property type="term" value="P:protein N-linked glycosylation"/>
    <property type="evidence" value="ECO:0007669"/>
    <property type="project" value="TreeGrafter"/>
</dbReference>
<keyword evidence="6 15" id="KW-0328">Glycosyltransferase</keyword>
<evidence type="ECO:0000256" key="13">
    <source>
        <dbReference type="ARBA" id="ARBA00023157"/>
    </source>
</evidence>
<dbReference type="OrthoDB" id="2014825at2759"/>
<evidence type="ECO:0000256" key="1">
    <source>
        <dbReference type="ARBA" id="ARBA00004447"/>
    </source>
</evidence>
<dbReference type="Pfam" id="PF14604">
    <property type="entry name" value="SH3_9"/>
    <property type="match status" value="1"/>
</dbReference>
<dbReference type="CDD" id="cd11792">
    <property type="entry name" value="SH3_Fut8"/>
    <property type="match status" value="1"/>
</dbReference>
<feature type="disulfide bond" evidence="18">
    <location>
        <begin position="219"/>
        <end position="237"/>
    </location>
</feature>
<evidence type="ECO:0000256" key="4">
    <source>
        <dbReference type="ARBA" id="ARBA00018201"/>
    </source>
</evidence>
<keyword evidence="8 21" id="KW-0812">Transmembrane</keyword>
<sequence length="593" mass="66426">MQSETGLVKNMAGFGRLLAWWRILLVFLILWLVVLLLSGVRSPNPSPSPELVDRMHKAFKDLQALKQQNAKLRSLFLGAQSGTLLEGDQVGTLVDENEQSGGTLIRGQDEPGSGYEEILRKLYNGITELGFYTKAELKMAVKQIKEEPTSATINRLLALQAGIREHKQSLLKSLSQVKEEDGYALWREQESKDLSDLVQRRIQFLQNPEDCSTAKKLICNLNKGCGFGCQLHHAVYCFLVAYGTQRTLILKSKGWRYHKGGWEEVFKPVSETCLSPEGDSLANWPGKPDTQVLVLPIIDSLLPPRSPYLPPAVPADLAPRLARLHGHPLSWWVGQFLKYLLRPQATISDLLKNTADKLGFKGPIVGVHIRRTDKVGTEAAFHPLDEYMPAVAEWFDQQIANGKTIDKRRVFLASDDPKVISEARTRFPDYEILGDPDIAKTAAIGTRYSDTSLYGIIIDIHFLSRCDFLVCTFSSQVCRVAYEIMQSLHVDASASFRSLDDIYYYGGQNAHNWKVAQSHVAKRKEEIDLKVGDSIAVAGNHWDGYSRGKNRRTGMQGLYPSFKVEDRVEAVKFPTYPEVPLKVVQDAPSAVES</sequence>
<protein>
    <recommendedName>
        <fullName evidence="4 15">Alpha-(1,6)-fucosyltransferase</fullName>
        <ecNumber evidence="3 15">2.4.1.68</ecNumber>
    </recommendedName>
</protein>
<comment type="catalytic activity">
    <reaction evidence="14 15">
        <text>N(4)-{beta-D-GlcNAc-(1-&gt;2)-alpha-D-Man-(1-&gt;3)-[beta-D-GlcNAc-(1-&gt;2)-alpha-D-Man-(1-&gt;6)]-beta-D-Man-(1-&gt;4)-beta-D-GlcNAc-(1-&gt;4)-beta-D-GlcNAc}-L-asparaginyl-[protein] + GDP-beta-L-fucose = an N(4)-{beta-D-GlcNAc-(1-&gt;2)-alpha-D-Man-(1-&gt;3)-[beta-D-GlcNAc-(1-&gt;2)-alpha-D-Man-(1-&gt;6)]-beta-D-Man-(1-&gt;4)-beta-D-GlcNAc-(1-&gt;4)-[alpha-L-Fuc-(1-&gt;6)]-beta-D-GlcNAc}-L-asparaginyl-[protein] + GDP + H(+)</text>
        <dbReference type="Rhea" id="RHEA:12985"/>
        <dbReference type="Rhea" id="RHEA-COMP:13526"/>
        <dbReference type="Rhea" id="RHEA-COMP:13532"/>
        <dbReference type="ChEBI" id="CHEBI:15378"/>
        <dbReference type="ChEBI" id="CHEBI:57273"/>
        <dbReference type="ChEBI" id="CHEBI:58189"/>
        <dbReference type="ChEBI" id="CHEBI:60651"/>
        <dbReference type="ChEBI" id="CHEBI:137207"/>
        <dbReference type="EC" id="2.4.1.68"/>
    </reaction>
</comment>
<evidence type="ECO:0000256" key="19">
    <source>
        <dbReference type="PROSITE-ProRule" id="PRU00192"/>
    </source>
</evidence>
<keyword evidence="7 15" id="KW-0808">Transferase</keyword>
<keyword evidence="11 15" id="KW-0333">Golgi apparatus</keyword>
<dbReference type="PANTHER" id="PTHR13132">
    <property type="entry name" value="ALPHA- 1,6 -FUCOSYLTRANSFERASE"/>
    <property type="match status" value="1"/>
</dbReference>
<evidence type="ECO:0000256" key="21">
    <source>
        <dbReference type="SAM" id="Phobius"/>
    </source>
</evidence>
<evidence type="ECO:0000313" key="25">
    <source>
        <dbReference type="RefSeq" id="XP_034239330.1"/>
    </source>
</evidence>
<evidence type="ECO:0000256" key="9">
    <source>
        <dbReference type="ARBA" id="ARBA00022968"/>
    </source>
</evidence>
<dbReference type="KEGG" id="tpal:117644165"/>
<evidence type="ECO:0000256" key="2">
    <source>
        <dbReference type="ARBA" id="ARBA00004922"/>
    </source>
</evidence>
<dbReference type="FunFam" id="2.30.30.40:FF:000070">
    <property type="entry name" value="Alpha-(1,6)-fucosyltransferase"/>
    <property type="match status" value="1"/>
</dbReference>
<evidence type="ECO:0000256" key="15">
    <source>
        <dbReference type="PIRNR" id="PIRNR000472"/>
    </source>
</evidence>
<evidence type="ECO:0000259" key="22">
    <source>
        <dbReference type="PROSITE" id="PS50002"/>
    </source>
</evidence>
<dbReference type="Gene3D" id="3.40.50.11350">
    <property type="match status" value="1"/>
</dbReference>
<dbReference type="InterPro" id="IPR035653">
    <property type="entry name" value="Fut8_SH3"/>
</dbReference>
<evidence type="ECO:0000256" key="5">
    <source>
        <dbReference type="ARBA" id="ARBA00022443"/>
    </source>
</evidence>
<feature type="transmembrane region" description="Helical" evidence="21">
    <location>
        <begin position="20"/>
        <end position="40"/>
    </location>
</feature>
<keyword evidence="12 15" id="KW-0472">Membrane</keyword>
<evidence type="ECO:0000256" key="8">
    <source>
        <dbReference type="ARBA" id="ARBA00022692"/>
    </source>
</evidence>
<name>A0A6P8YQ01_THRPL</name>
<evidence type="ECO:0000256" key="12">
    <source>
        <dbReference type="ARBA" id="ARBA00023136"/>
    </source>
</evidence>
<dbReference type="RefSeq" id="XP_034239330.1">
    <property type="nucleotide sequence ID" value="XM_034383439.1"/>
</dbReference>
<evidence type="ECO:0000256" key="6">
    <source>
        <dbReference type="ARBA" id="ARBA00022676"/>
    </source>
</evidence>
<dbReference type="EC" id="2.4.1.68" evidence="3 15"/>
<feature type="short sequence motif" description="SH3-binding" evidence="17">
    <location>
        <begin position="304"/>
        <end position="310"/>
    </location>
</feature>
<evidence type="ECO:0000313" key="24">
    <source>
        <dbReference type="Proteomes" id="UP000515158"/>
    </source>
</evidence>
<dbReference type="InterPro" id="IPR045573">
    <property type="entry name" value="Fut8_N_cat"/>
</dbReference>
<evidence type="ECO:0000256" key="14">
    <source>
        <dbReference type="ARBA" id="ARBA00093238"/>
    </source>
</evidence>
<dbReference type="FunFam" id="3.40.50.11350:FF:000001">
    <property type="entry name" value="Alpha-(1,6)-fucosyltransferase"/>
    <property type="match status" value="1"/>
</dbReference>
<evidence type="ECO:0000256" key="18">
    <source>
        <dbReference type="PIRSR" id="PIRSR000472-52"/>
    </source>
</evidence>
<dbReference type="InterPro" id="IPR036028">
    <property type="entry name" value="SH3-like_dom_sf"/>
</dbReference>
<dbReference type="AlphaFoldDB" id="A0A6P8YQ01"/>
<dbReference type="GO" id="GO:0008424">
    <property type="term" value="F:glycoprotein 6-alpha-L-fucosyltransferase activity"/>
    <property type="evidence" value="ECO:0007669"/>
    <property type="project" value="UniProtKB-EC"/>
</dbReference>
<dbReference type="SUPFAM" id="SSF50044">
    <property type="entry name" value="SH3-domain"/>
    <property type="match status" value="1"/>
</dbReference>
<dbReference type="PANTHER" id="PTHR13132:SF29">
    <property type="entry name" value="ALPHA-(1,6)-FUCOSYLTRANSFERASE"/>
    <property type="match status" value="1"/>
</dbReference>
<dbReference type="GeneID" id="117644165"/>
<reference evidence="25" key="1">
    <citation type="submission" date="2025-08" db="UniProtKB">
        <authorList>
            <consortium name="RefSeq"/>
        </authorList>
    </citation>
    <scope>IDENTIFICATION</scope>
    <source>
        <tissue evidence="25">Total insect</tissue>
    </source>
</reference>
<keyword evidence="10 21" id="KW-1133">Transmembrane helix</keyword>
<evidence type="ECO:0000256" key="10">
    <source>
        <dbReference type="ARBA" id="ARBA00022989"/>
    </source>
</evidence>
<dbReference type="Gene3D" id="2.30.30.40">
    <property type="entry name" value="SH3 Domains"/>
    <property type="match status" value="1"/>
</dbReference>
<dbReference type="Proteomes" id="UP000515158">
    <property type="component" value="Unplaced"/>
</dbReference>
<accession>A0A6P8YQ01</accession>
<dbReference type="FunCoup" id="A0A6P8YQ01">
    <property type="interactions" value="534"/>
</dbReference>
<evidence type="ECO:0000256" key="16">
    <source>
        <dbReference type="PIRSR" id="PIRSR000472-50"/>
    </source>
</evidence>
<dbReference type="InterPro" id="IPR001452">
    <property type="entry name" value="SH3_domain"/>
</dbReference>
<keyword evidence="24" id="KW-1185">Reference proteome</keyword>
<evidence type="ECO:0000256" key="17">
    <source>
        <dbReference type="PIRSR" id="PIRSR000472-51"/>
    </source>
</evidence>
<gene>
    <name evidence="25" type="primary">LOC117644165</name>
</gene>